<protein>
    <recommendedName>
        <fullName evidence="9">Periplasmic chaperone PpiD</fullName>
    </recommendedName>
    <alternativeName>
        <fullName evidence="10">Periplasmic folding chaperone</fullName>
    </alternativeName>
</protein>
<evidence type="ECO:0000256" key="4">
    <source>
        <dbReference type="ARBA" id="ARBA00022692"/>
    </source>
</evidence>
<dbReference type="Pfam" id="PF13623">
    <property type="entry name" value="SurA_N_2"/>
    <property type="match status" value="1"/>
</dbReference>
<evidence type="ECO:0000256" key="9">
    <source>
        <dbReference type="ARBA" id="ARBA00040743"/>
    </source>
</evidence>
<evidence type="ECO:0000256" key="12">
    <source>
        <dbReference type="SAM" id="Phobius"/>
    </source>
</evidence>
<dbReference type="SUPFAM" id="SSF109998">
    <property type="entry name" value="Triger factor/SurA peptide-binding domain-like"/>
    <property type="match status" value="1"/>
</dbReference>
<dbReference type="InterPro" id="IPR027304">
    <property type="entry name" value="Trigger_fact/SurA_dom_sf"/>
</dbReference>
<dbReference type="Proteomes" id="UP000077667">
    <property type="component" value="Chromosome"/>
</dbReference>
<evidence type="ECO:0000256" key="1">
    <source>
        <dbReference type="ARBA" id="ARBA00004382"/>
    </source>
</evidence>
<evidence type="ECO:0000313" key="14">
    <source>
        <dbReference type="EMBL" id="ANH82985.1"/>
    </source>
</evidence>
<keyword evidence="6 12" id="KW-0472">Membrane</keyword>
<keyword evidence="11" id="KW-0697">Rotamase</keyword>
<evidence type="ECO:0000256" key="3">
    <source>
        <dbReference type="ARBA" id="ARBA00022519"/>
    </source>
</evidence>
<evidence type="ECO:0000256" key="10">
    <source>
        <dbReference type="ARBA" id="ARBA00042775"/>
    </source>
</evidence>
<keyword evidence="5 12" id="KW-1133">Transmembrane helix</keyword>
<evidence type="ECO:0000256" key="11">
    <source>
        <dbReference type="PROSITE-ProRule" id="PRU00278"/>
    </source>
</evidence>
<keyword evidence="3" id="KW-0997">Cell inner membrane</keyword>
<keyword evidence="7" id="KW-0143">Chaperone</keyword>
<evidence type="ECO:0000256" key="6">
    <source>
        <dbReference type="ARBA" id="ARBA00023136"/>
    </source>
</evidence>
<comment type="subcellular location">
    <subcellularLocation>
        <location evidence="1">Cell inner membrane</location>
        <topology evidence="1">Single-pass type II membrane protein</topology>
        <orientation evidence="1">Periplasmic side</orientation>
    </subcellularLocation>
</comment>
<accession>A0A1A9I6M8</accession>
<dbReference type="GO" id="GO:0005886">
    <property type="term" value="C:plasma membrane"/>
    <property type="evidence" value="ECO:0007669"/>
    <property type="project" value="UniProtKB-SubCell"/>
</dbReference>
<dbReference type="AlphaFoldDB" id="A0A1A9I6M8"/>
<dbReference type="InterPro" id="IPR000297">
    <property type="entry name" value="PPIase_PpiC"/>
</dbReference>
<dbReference type="Gene3D" id="1.10.8.1040">
    <property type="match status" value="1"/>
</dbReference>
<evidence type="ECO:0000256" key="8">
    <source>
        <dbReference type="ARBA" id="ARBA00038408"/>
    </source>
</evidence>
<dbReference type="OrthoDB" id="9812372at2"/>
<dbReference type="PANTHER" id="PTHR47529">
    <property type="entry name" value="PEPTIDYL-PROLYL CIS-TRANS ISOMERASE D"/>
    <property type="match status" value="1"/>
</dbReference>
<evidence type="ECO:0000313" key="15">
    <source>
        <dbReference type="Proteomes" id="UP000077667"/>
    </source>
</evidence>
<dbReference type="EMBL" id="CP015772">
    <property type="protein sequence ID" value="ANH82985.1"/>
    <property type="molecule type" value="Genomic_DNA"/>
</dbReference>
<dbReference type="InterPro" id="IPR052029">
    <property type="entry name" value="PpiD_chaperone"/>
</dbReference>
<dbReference type="InterPro" id="IPR046357">
    <property type="entry name" value="PPIase_dom_sf"/>
</dbReference>
<feature type="domain" description="PpiC" evidence="13">
    <location>
        <begin position="343"/>
        <end position="451"/>
    </location>
</feature>
<dbReference type="Pfam" id="PF13616">
    <property type="entry name" value="Rotamase_3"/>
    <property type="match status" value="1"/>
</dbReference>
<keyword evidence="2" id="KW-1003">Cell membrane</keyword>
<keyword evidence="15" id="KW-1185">Reference proteome</keyword>
<dbReference type="SUPFAM" id="SSF54534">
    <property type="entry name" value="FKBP-like"/>
    <property type="match status" value="1"/>
</dbReference>
<keyword evidence="11 14" id="KW-0413">Isomerase</keyword>
<dbReference type="PROSITE" id="PS50198">
    <property type="entry name" value="PPIC_PPIASE_2"/>
    <property type="match status" value="1"/>
</dbReference>
<keyword evidence="4 12" id="KW-0812">Transmembrane</keyword>
<reference evidence="14 15" key="1">
    <citation type="submission" date="2016-05" db="EMBL/GenBank/DDBJ databases">
        <title>Niabella ginsenosidivorans BS26 whole genome sequencing.</title>
        <authorList>
            <person name="Im W.T."/>
            <person name="Siddiqi M.Z."/>
        </authorList>
    </citation>
    <scope>NUCLEOTIDE SEQUENCE [LARGE SCALE GENOMIC DNA]</scope>
    <source>
        <strain evidence="14 15">BS26</strain>
    </source>
</reference>
<proteinExistence type="inferred from homology"/>
<dbReference type="STRING" id="1176587.A8C56_20135"/>
<name>A0A1A9I6M8_9BACT</name>
<feature type="transmembrane region" description="Helical" evidence="12">
    <location>
        <begin position="12"/>
        <end position="32"/>
    </location>
</feature>
<dbReference type="Gene3D" id="3.10.50.40">
    <property type="match status" value="1"/>
</dbReference>
<comment type="similarity">
    <text evidence="8">Belongs to the PpiD chaperone family.</text>
</comment>
<evidence type="ECO:0000256" key="2">
    <source>
        <dbReference type="ARBA" id="ARBA00022475"/>
    </source>
</evidence>
<dbReference type="RefSeq" id="WP_067760098.1">
    <property type="nucleotide sequence ID" value="NZ_CP015772.1"/>
</dbReference>
<sequence length="712" mass="77882">MSVIQNIQDKYGKVMAIIIGIALVIFVVMLAFENRGSLFSGDVRTIGKVNGEKIDFQDFNNMVDQTTQMMQARGMSGGEGAAQQANEQAWNQEVSRILLDQETKKLGLDVGRKELNDLLFGANPPQEIAQGFTNPQTGQFDAAAAQAQINQIKSKGTAEQKAQLGAFLNQLAFQRTAEKFDALLTTSINFPKWMLQKQQADDALLSKVSYVRAPYTSISDSAVKVTDADIQAYIDKHKKDFKQTESRSISYVAFNADPSPADSMEAKKRILELKPAFDSTHNVKDFLVSQGINNYYDGFINSNRIQVPMKDSILKVGTGNIYGPYVDGNSYALAKIVATATIPDTVKVRHILVGTIQQDPQTGQQIPIRDTATAHHLADSLYQVLQKGGNFDTLVAKFSDDPGKTQNRGTYDNVPSGQMMPAFNDYIFTHPVGSRGIVKTDYGYHIIEVLAAKGSGTGYKIAYVTKPIEASQETDNAANAAATKFASRATDQKSFNAAAAKLQSEKGIYKSVASDIPPTGATLQGLGTSRNFVKSIYNAKVGEVIQPTRVGSFYVVGLVTEINEEGTMSPAKARMMVEPLLVNQKKAKILTDRIGKVTTLEAVAATLKTQVETADSLRFNAQTPTALGFEPKVIGASFNKENLNKVVPEPIAGTQGVYVIKVDNLISTPTETQDVEALRKMRYMQAKQQAQFQSLQALREAADIKDYRSKFY</sequence>
<evidence type="ECO:0000256" key="7">
    <source>
        <dbReference type="ARBA" id="ARBA00023186"/>
    </source>
</evidence>
<evidence type="ECO:0000259" key="13">
    <source>
        <dbReference type="PROSITE" id="PS50198"/>
    </source>
</evidence>
<evidence type="ECO:0000256" key="5">
    <source>
        <dbReference type="ARBA" id="ARBA00022989"/>
    </source>
</evidence>
<dbReference type="GO" id="GO:0003755">
    <property type="term" value="F:peptidyl-prolyl cis-trans isomerase activity"/>
    <property type="evidence" value="ECO:0007669"/>
    <property type="project" value="UniProtKB-KW"/>
</dbReference>
<gene>
    <name evidence="14" type="ORF">A8C56_20135</name>
</gene>
<dbReference type="PANTHER" id="PTHR47529:SF1">
    <property type="entry name" value="PERIPLASMIC CHAPERONE PPID"/>
    <property type="match status" value="1"/>
</dbReference>
<organism evidence="14 15">
    <name type="scientific">Niabella ginsenosidivorans</name>
    <dbReference type="NCBI Taxonomy" id="1176587"/>
    <lineage>
        <taxon>Bacteria</taxon>
        <taxon>Pseudomonadati</taxon>
        <taxon>Bacteroidota</taxon>
        <taxon>Chitinophagia</taxon>
        <taxon>Chitinophagales</taxon>
        <taxon>Chitinophagaceae</taxon>
        <taxon>Niabella</taxon>
    </lineage>
</organism>
<dbReference type="KEGG" id="nia:A8C56_20135"/>